<sequence length="74" mass="8256">MQVKWRCAVYPAYKCCKAPALRGAESFLSKSKWITAQNVLFHKRPLGHTVTVLTIAGKNASLIEEFALYNISKG</sequence>
<dbReference type="PATRIC" id="fig|1473.5.peg.865"/>
<gene>
    <name evidence="1" type="ORF">AFK71_11610</name>
</gene>
<dbReference type="Proteomes" id="UP000036780">
    <property type="component" value="Unassembled WGS sequence"/>
</dbReference>
<dbReference type="EMBL" id="LGTO01000007">
    <property type="protein sequence ID" value="KNE19182.1"/>
    <property type="molecule type" value="Genomic_DNA"/>
</dbReference>
<evidence type="ECO:0000313" key="1">
    <source>
        <dbReference type="EMBL" id="KNE19182.1"/>
    </source>
</evidence>
<organism evidence="1 2">
    <name type="scientific">Virgibacillus pantothenticus</name>
    <dbReference type="NCBI Taxonomy" id="1473"/>
    <lineage>
        <taxon>Bacteria</taxon>
        <taxon>Bacillati</taxon>
        <taxon>Bacillota</taxon>
        <taxon>Bacilli</taxon>
        <taxon>Bacillales</taxon>
        <taxon>Bacillaceae</taxon>
        <taxon>Virgibacillus</taxon>
    </lineage>
</organism>
<name>A0A0L0QKS0_VIRPA</name>
<accession>A0A0L0QKS0</accession>
<reference evidence="2" key="1">
    <citation type="submission" date="2015-07" db="EMBL/GenBank/DDBJ databases">
        <title>Fjat-10053 dsm26.</title>
        <authorList>
            <person name="Liu B."/>
            <person name="Wang J."/>
            <person name="Zhu Y."/>
            <person name="Liu G."/>
            <person name="Chen Q."/>
            <person name="Chen Z."/>
            <person name="Lan J."/>
            <person name="Che J."/>
            <person name="Ge C."/>
            <person name="Shi H."/>
            <person name="Pan Z."/>
            <person name="Liu X."/>
        </authorList>
    </citation>
    <scope>NUCLEOTIDE SEQUENCE [LARGE SCALE GENOMIC DNA]</scope>
    <source>
        <strain evidence="2">DSM 26</strain>
    </source>
</reference>
<proteinExistence type="predicted"/>
<evidence type="ECO:0000313" key="2">
    <source>
        <dbReference type="Proteomes" id="UP000036780"/>
    </source>
</evidence>
<dbReference type="AlphaFoldDB" id="A0A0L0QKS0"/>
<keyword evidence="2" id="KW-1185">Reference proteome</keyword>
<comment type="caution">
    <text evidence="1">The sequence shown here is derived from an EMBL/GenBank/DDBJ whole genome shotgun (WGS) entry which is preliminary data.</text>
</comment>
<protein>
    <submittedName>
        <fullName evidence="1">Uncharacterized protein</fullName>
    </submittedName>
</protein>